<gene>
    <name evidence="6" type="ORF">ACFO60_19725</name>
</gene>
<dbReference type="InterPro" id="IPR036291">
    <property type="entry name" value="NAD(P)-bd_dom_sf"/>
</dbReference>
<dbReference type="EMBL" id="JBHSFP010000012">
    <property type="protein sequence ID" value="MFC4533013.1"/>
    <property type="molecule type" value="Genomic_DNA"/>
</dbReference>
<dbReference type="PIRSF" id="PIRSF000103">
    <property type="entry name" value="HIBADH"/>
    <property type="match status" value="1"/>
</dbReference>
<dbReference type="InterPro" id="IPR013328">
    <property type="entry name" value="6PGD_dom2"/>
</dbReference>
<evidence type="ECO:0000313" key="7">
    <source>
        <dbReference type="Proteomes" id="UP001596004"/>
    </source>
</evidence>
<dbReference type="InterPro" id="IPR051265">
    <property type="entry name" value="HIBADH-related_NP60_sf"/>
</dbReference>
<dbReference type="InterPro" id="IPR006115">
    <property type="entry name" value="6PGDH_NADP-bd"/>
</dbReference>
<dbReference type="InterPro" id="IPR029154">
    <property type="entry name" value="HIBADH-like_NADP-bd"/>
</dbReference>
<dbReference type="Gene3D" id="1.10.1040.10">
    <property type="entry name" value="N-(1-d-carboxylethyl)-l-norvaline Dehydrogenase, domain 2"/>
    <property type="match status" value="1"/>
</dbReference>
<name>A0ABV9CJ40_9ACTN</name>
<feature type="domain" description="6-phosphogluconate dehydrogenase NADP-binding" evidence="4">
    <location>
        <begin position="2"/>
        <end position="146"/>
    </location>
</feature>
<dbReference type="Proteomes" id="UP001596004">
    <property type="component" value="Unassembled WGS sequence"/>
</dbReference>
<comment type="similarity">
    <text evidence="1">Belongs to the HIBADH-related family.</text>
</comment>
<protein>
    <submittedName>
        <fullName evidence="6">NAD(P)-dependent oxidoreductase</fullName>
        <ecNumber evidence="6">1.1.-.-</ecNumber>
    </submittedName>
</protein>
<dbReference type="Gene3D" id="3.40.50.720">
    <property type="entry name" value="NAD(P)-binding Rossmann-like Domain"/>
    <property type="match status" value="1"/>
</dbReference>
<keyword evidence="7" id="KW-1185">Reference proteome</keyword>
<dbReference type="SUPFAM" id="SSF51735">
    <property type="entry name" value="NAD(P)-binding Rossmann-fold domains"/>
    <property type="match status" value="1"/>
</dbReference>
<feature type="domain" description="3-hydroxyisobutyrate dehydrogenase-like NAD-binding" evidence="5">
    <location>
        <begin position="162"/>
        <end position="282"/>
    </location>
</feature>
<dbReference type="PANTHER" id="PTHR43580:SF2">
    <property type="entry name" value="CYTOKINE-LIKE NUCLEAR FACTOR N-PAC"/>
    <property type="match status" value="1"/>
</dbReference>
<dbReference type="Pfam" id="PF14833">
    <property type="entry name" value="NAD_binding_11"/>
    <property type="match status" value="1"/>
</dbReference>
<dbReference type="InterPro" id="IPR015815">
    <property type="entry name" value="HIBADH-related"/>
</dbReference>
<evidence type="ECO:0000256" key="3">
    <source>
        <dbReference type="ARBA" id="ARBA00023027"/>
    </source>
</evidence>
<dbReference type="SUPFAM" id="SSF48179">
    <property type="entry name" value="6-phosphogluconate dehydrogenase C-terminal domain-like"/>
    <property type="match status" value="1"/>
</dbReference>
<dbReference type="Pfam" id="PF03446">
    <property type="entry name" value="NAD_binding_2"/>
    <property type="match status" value="1"/>
</dbReference>
<keyword evidence="3" id="KW-0520">NAD</keyword>
<dbReference type="PANTHER" id="PTHR43580">
    <property type="entry name" value="OXIDOREDUCTASE GLYR1-RELATED"/>
    <property type="match status" value="1"/>
</dbReference>
<organism evidence="6 7">
    <name type="scientific">Sphaerisporangium dianthi</name>
    <dbReference type="NCBI Taxonomy" id="1436120"/>
    <lineage>
        <taxon>Bacteria</taxon>
        <taxon>Bacillati</taxon>
        <taxon>Actinomycetota</taxon>
        <taxon>Actinomycetes</taxon>
        <taxon>Streptosporangiales</taxon>
        <taxon>Streptosporangiaceae</taxon>
        <taxon>Sphaerisporangium</taxon>
    </lineage>
</organism>
<accession>A0ABV9CJ40</accession>
<dbReference type="EC" id="1.1.-.-" evidence="6"/>
<dbReference type="RefSeq" id="WP_380841957.1">
    <property type="nucleotide sequence ID" value="NZ_JBHSFP010000012.1"/>
</dbReference>
<dbReference type="GO" id="GO:0016491">
    <property type="term" value="F:oxidoreductase activity"/>
    <property type="evidence" value="ECO:0007669"/>
    <property type="project" value="UniProtKB-KW"/>
</dbReference>
<comment type="caution">
    <text evidence="6">The sequence shown here is derived from an EMBL/GenBank/DDBJ whole genome shotgun (WGS) entry which is preliminary data.</text>
</comment>
<dbReference type="InterPro" id="IPR008927">
    <property type="entry name" value="6-PGluconate_DH-like_C_sf"/>
</dbReference>
<evidence type="ECO:0000313" key="6">
    <source>
        <dbReference type="EMBL" id="MFC4533013.1"/>
    </source>
</evidence>
<evidence type="ECO:0000256" key="2">
    <source>
        <dbReference type="ARBA" id="ARBA00023002"/>
    </source>
</evidence>
<keyword evidence="2 6" id="KW-0560">Oxidoreductase</keyword>
<reference evidence="7" key="1">
    <citation type="journal article" date="2019" name="Int. J. Syst. Evol. Microbiol.">
        <title>The Global Catalogue of Microorganisms (GCM) 10K type strain sequencing project: providing services to taxonomists for standard genome sequencing and annotation.</title>
        <authorList>
            <consortium name="The Broad Institute Genomics Platform"/>
            <consortium name="The Broad Institute Genome Sequencing Center for Infectious Disease"/>
            <person name="Wu L."/>
            <person name="Ma J."/>
        </authorList>
    </citation>
    <scope>NUCLEOTIDE SEQUENCE [LARGE SCALE GENOMIC DNA]</scope>
    <source>
        <strain evidence="7">CGMCC 4.7132</strain>
    </source>
</reference>
<evidence type="ECO:0000256" key="1">
    <source>
        <dbReference type="ARBA" id="ARBA00009080"/>
    </source>
</evidence>
<evidence type="ECO:0000259" key="4">
    <source>
        <dbReference type="Pfam" id="PF03446"/>
    </source>
</evidence>
<proteinExistence type="inferred from homology"/>
<sequence>MQIAVLGMGNMGRAVAGRLTAQGHRLSVWNRTPGKAGEVVAAGAVEASSAAEAARDADTVIMSLADDRAVLDVMERITEQRSAPDSQVVVDMSTVSPRTSRRLADMAPGHRFVAAPIIAAPKTVLDGMASGLLGGERRLVDRLEPLWVRLFNVHWFCGEDPGSATTFKLLNNYLLMAEIAMVAEVVATAEAAELDIKLLREVLDQWPTVPIGIRNRLDDIIGGDHQGWFSTRLGAKDVRHLVDTADAHGLSLPIARLVGRRYEQAAEHCGSGADIAAVVEVLRAEHRDGRSAAGDA</sequence>
<evidence type="ECO:0000259" key="5">
    <source>
        <dbReference type="Pfam" id="PF14833"/>
    </source>
</evidence>